<evidence type="ECO:0000256" key="4">
    <source>
        <dbReference type="ARBA" id="ARBA00022801"/>
    </source>
</evidence>
<dbReference type="PANTHER" id="PTHR11070:SF2">
    <property type="entry name" value="ATP-DEPENDENT DNA HELICASE SRS2"/>
    <property type="match status" value="1"/>
</dbReference>
<evidence type="ECO:0000256" key="12">
    <source>
        <dbReference type="ARBA" id="ARBA00048988"/>
    </source>
</evidence>
<dbReference type="InterPro" id="IPR014017">
    <property type="entry name" value="DNA_helicase_UvrD-like_C"/>
</dbReference>
<name>A0A385Q3C9_9FIRM</name>
<keyword evidence="5 13" id="KW-0347">Helicase</keyword>
<dbReference type="FunFam" id="1.10.486.10:FF:000003">
    <property type="entry name" value="ATP-dependent DNA helicase"/>
    <property type="match status" value="1"/>
</dbReference>
<dbReference type="RefSeq" id="WP_111525853.1">
    <property type="nucleotide sequence ID" value="NZ_CP032364.1"/>
</dbReference>
<keyword evidence="8" id="KW-0413">Isomerase</keyword>
<evidence type="ECO:0000256" key="3">
    <source>
        <dbReference type="ARBA" id="ARBA00022741"/>
    </source>
</evidence>
<dbReference type="SUPFAM" id="SSF52540">
    <property type="entry name" value="P-loop containing nucleoside triphosphate hydrolases"/>
    <property type="match status" value="1"/>
</dbReference>
<dbReference type="PANTHER" id="PTHR11070">
    <property type="entry name" value="UVRD / RECB / PCRA DNA HELICASE FAMILY MEMBER"/>
    <property type="match status" value="1"/>
</dbReference>
<reference evidence="13 14" key="1">
    <citation type="submission" date="2018-09" db="EMBL/GenBank/DDBJ databases">
        <title>Genome sequencing of Lachnoanaerobaculum umeaense DSM 23576.</title>
        <authorList>
            <person name="Kook J.-K."/>
            <person name="Park S.-N."/>
            <person name="Lim Y.K."/>
        </authorList>
    </citation>
    <scope>NUCLEOTIDE SEQUENCE [LARGE SCALE GENOMIC DNA]</scope>
    <source>
        <strain evidence="14">DSM 23576 \ CCUG 58757</strain>
    </source>
</reference>
<dbReference type="GO" id="GO:0033202">
    <property type="term" value="C:DNA helicase complex"/>
    <property type="evidence" value="ECO:0007669"/>
    <property type="project" value="TreeGrafter"/>
</dbReference>
<keyword evidence="4" id="KW-0378">Hydrolase</keyword>
<dbReference type="OrthoDB" id="9810135at2"/>
<dbReference type="Gene3D" id="1.10.486.10">
    <property type="entry name" value="PCRA, domain 4"/>
    <property type="match status" value="1"/>
</dbReference>
<dbReference type="Pfam" id="PF21196">
    <property type="entry name" value="PcrA_UvrD_tudor"/>
    <property type="match status" value="1"/>
</dbReference>
<dbReference type="GO" id="GO:0005524">
    <property type="term" value="F:ATP binding"/>
    <property type="evidence" value="ECO:0007669"/>
    <property type="project" value="UniProtKB-UniRule"/>
</dbReference>
<dbReference type="GO" id="GO:0043138">
    <property type="term" value="F:3'-5' DNA helicase activity"/>
    <property type="evidence" value="ECO:0007669"/>
    <property type="project" value="UniProtKB-EC"/>
</dbReference>
<evidence type="ECO:0000256" key="5">
    <source>
        <dbReference type="ARBA" id="ARBA00022806"/>
    </source>
</evidence>
<dbReference type="GO" id="GO:0005829">
    <property type="term" value="C:cytosol"/>
    <property type="evidence" value="ECO:0007669"/>
    <property type="project" value="TreeGrafter"/>
</dbReference>
<evidence type="ECO:0000256" key="9">
    <source>
        <dbReference type="ARBA" id="ARBA00034617"/>
    </source>
</evidence>
<dbReference type="InterPro" id="IPR027417">
    <property type="entry name" value="P-loop_NTPase"/>
</dbReference>
<evidence type="ECO:0000256" key="7">
    <source>
        <dbReference type="ARBA" id="ARBA00023125"/>
    </source>
</evidence>
<evidence type="ECO:0000256" key="2">
    <source>
        <dbReference type="ARBA" id="ARBA00014807"/>
    </source>
</evidence>
<dbReference type="InterPro" id="IPR014016">
    <property type="entry name" value="UvrD-like_ATP-bd"/>
</dbReference>
<dbReference type="KEGG" id="lua:D4A81_09305"/>
<sequence>MSGIYDKLNDKQKQAVFTTEGPLLLLAGAGSGKTGVLMHRIAYLIEEKHVDPYNIMAITFTNKAAKEMKERIGKLIGEEGNFVWIMTFHSSCVRFLRRFIDKIGFDNSFTIYDSDDQRTLMKKIFKENNINARVYKERAVLNIISSCKNELMSPAEYMKSAIDSYEKGVARLYEIYQSTLKKNNALDFDDLICRSVELFEKCPEVLDYYQNRFRYIMVDEYQDTNTAQFRLIYLLAQKYGNICVVGDDDQSIYKFRGANIENILSFEERLENVKVIKLEQNYRSTGNILDAANAVIKNNRGRKDKSLWTEGESGENIELRQFQTASEEADNIIKDIRDRARNNFRDFAVLYRTNAQSRLLEERCVTLGIPYQLVGGVNFYQRKEIKDVLAYLKTIANGSDDIALLRIINVPKRGIGATTIAKVSEYANENNISLYDAMSISEMAGVGKASEKIKSFITMIEEFREKFEKKANIANTIEELLDETGYIESLYDEGEIEAESRKENIDELINKSGEYEGGELSLFLEDVSLVADIDRMDENADRITLMTLHGAKGLEFDTVYLAGMEEGLFPSSMSSNSREDLEEERRLAYVGITRAKKNLILTSAKQRMVNGETRYSLISRFVSEIPKNLLNKRVLDSDKKYTERNYSFGDGLPWESKFTQKSNNFEKTLNFGKQFKVEKAQSLDYGVGDTVKHIKFGVGKVLEIVDGDRDFEVKVNFEKFGIKKMYAGFAKLTKI</sequence>
<dbReference type="Pfam" id="PF00580">
    <property type="entry name" value="UvrD-helicase"/>
    <property type="match status" value="1"/>
</dbReference>
<dbReference type="AlphaFoldDB" id="A0A385Q3C9"/>
<dbReference type="GO" id="GO:0003677">
    <property type="term" value="F:DNA binding"/>
    <property type="evidence" value="ECO:0007669"/>
    <property type="project" value="UniProtKB-KW"/>
</dbReference>
<dbReference type="CDD" id="cd18807">
    <property type="entry name" value="SF1_C_UvrD"/>
    <property type="match status" value="1"/>
</dbReference>
<dbReference type="Pfam" id="PF13361">
    <property type="entry name" value="UvrD_C"/>
    <property type="match status" value="1"/>
</dbReference>
<dbReference type="PROSITE" id="PS51217">
    <property type="entry name" value="UVRD_HELICASE_CTER"/>
    <property type="match status" value="1"/>
</dbReference>
<dbReference type="GO" id="GO:0000725">
    <property type="term" value="P:recombinational repair"/>
    <property type="evidence" value="ECO:0007669"/>
    <property type="project" value="TreeGrafter"/>
</dbReference>
<dbReference type="Proteomes" id="UP000265562">
    <property type="component" value="Chromosome"/>
</dbReference>
<protein>
    <recommendedName>
        <fullName evidence="2">ATP-dependent DNA helicase PcrA</fullName>
        <ecNumber evidence="10">5.6.2.4</ecNumber>
    </recommendedName>
    <alternativeName>
        <fullName evidence="11">DNA 3'-5' helicase PcrA</fullName>
    </alternativeName>
</protein>
<dbReference type="InterPro" id="IPR000212">
    <property type="entry name" value="DNA_helicase_UvrD/REP"/>
</dbReference>
<dbReference type="EMBL" id="CP032364">
    <property type="protein sequence ID" value="AYB00118.1"/>
    <property type="molecule type" value="Genomic_DNA"/>
</dbReference>
<evidence type="ECO:0000313" key="13">
    <source>
        <dbReference type="EMBL" id="AYB00118.1"/>
    </source>
</evidence>
<keyword evidence="6" id="KW-0067">ATP-binding</keyword>
<keyword evidence="14" id="KW-1185">Reference proteome</keyword>
<evidence type="ECO:0000256" key="8">
    <source>
        <dbReference type="ARBA" id="ARBA00023235"/>
    </source>
</evidence>
<evidence type="ECO:0000313" key="14">
    <source>
        <dbReference type="Proteomes" id="UP000265562"/>
    </source>
</evidence>
<comment type="catalytic activity">
    <reaction evidence="9">
        <text>Couples ATP hydrolysis with the unwinding of duplex DNA by translocating in the 3'-5' direction.</text>
        <dbReference type="EC" id="5.6.2.4"/>
    </reaction>
</comment>
<evidence type="ECO:0000256" key="1">
    <source>
        <dbReference type="ARBA" id="ARBA00009922"/>
    </source>
</evidence>
<dbReference type="Gene3D" id="3.40.50.300">
    <property type="entry name" value="P-loop containing nucleotide triphosphate hydrolases"/>
    <property type="match status" value="2"/>
</dbReference>
<evidence type="ECO:0000256" key="6">
    <source>
        <dbReference type="ARBA" id="ARBA00022840"/>
    </source>
</evidence>
<gene>
    <name evidence="13" type="ORF">D4A81_09305</name>
</gene>
<dbReference type="Gene3D" id="1.10.10.160">
    <property type="match status" value="1"/>
</dbReference>
<comment type="catalytic activity">
    <reaction evidence="12">
        <text>ATP + H2O = ADP + phosphate + H(+)</text>
        <dbReference type="Rhea" id="RHEA:13065"/>
        <dbReference type="ChEBI" id="CHEBI:15377"/>
        <dbReference type="ChEBI" id="CHEBI:15378"/>
        <dbReference type="ChEBI" id="CHEBI:30616"/>
        <dbReference type="ChEBI" id="CHEBI:43474"/>
        <dbReference type="ChEBI" id="CHEBI:456216"/>
        <dbReference type="EC" id="5.6.2.4"/>
    </reaction>
</comment>
<dbReference type="GO" id="GO:0009314">
    <property type="term" value="P:response to radiation"/>
    <property type="evidence" value="ECO:0007669"/>
    <property type="project" value="UniProtKB-ARBA"/>
</dbReference>
<keyword evidence="3" id="KW-0547">Nucleotide-binding</keyword>
<comment type="similarity">
    <text evidence="1">Belongs to the helicase family. UvrD subfamily.</text>
</comment>
<keyword evidence="7" id="KW-0238">DNA-binding</keyword>
<dbReference type="EC" id="5.6.2.4" evidence="10"/>
<evidence type="ECO:0000256" key="11">
    <source>
        <dbReference type="ARBA" id="ARBA00034900"/>
    </source>
</evidence>
<dbReference type="PROSITE" id="PS51198">
    <property type="entry name" value="UVRD_HELICASE_ATP_BIND"/>
    <property type="match status" value="1"/>
</dbReference>
<organism evidence="13 14">
    <name type="scientific">Lachnoanaerobaculum umeaense</name>
    <dbReference type="NCBI Taxonomy" id="617123"/>
    <lineage>
        <taxon>Bacteria</taxon>
        <taxon>Bacillati</taxon>
        <taxon>Bacillota</taxon>
        <taxon>Clostridia</taxon>
        <taxon>Lachnospirales</taxon>
        <taxon>Lachnospiraceae</taxon>
        <taxon>Lachnoanaerobaculum</taxon>
    </lineage>
</organism>
<dbReference type="FunFam" id="1.10.10.160:FF:000001">
    <property type="entry name" value="ATP-dependent DNA helicase"/>
    <property type="match status" value="1"/>
</dbReference>
<proteinExistence type="inferred from homology"/>
<accession>A0A385Q3C9</accession>
<evidence type="ECO:0000256" key="10">
    <source>
        <dbReference type="ARBA" id="ARBA00034808"/>
    </source>
</evidence>
<dbReference type="InterPro" id="IPR013986">
    <property type="entry name" value="DExx_box_DNA_helicase_dom_sf"/>
</dbReference>
<dbReference type="GO" id="GO:0016887">
    <property type="term" value="F:ATP hydrolysis activity"/>
    <property type="evidence" value="ECO:0007669"/>
    <property type="project" value="RHEA"/>
</dbReference>
<dbReference type="CDD" id="cd17932">
    <property type="entry name" value="DEXQc_UvrD"/>
    <property type="match status" value="1"/>
</dbReference>